<name>A0A6J7ARA2_9ZZZZ</name>
<sequence length="99" mass="10684">MKMRAGLKLCGKNPKQIPTARIATSGPMFGWVSMPIDGSARCWLYRKNAAAAIATMPAASPSRPSIRLIAFVIPNSHSTVINGTQSAVRKKTSMNGRRK</sequence>
<evidence type="ECO:0000313" key="1">
    <source>
        <dbReference type="EMBL" id="CAB4834509.1"/>
    </source>
</evidence>
<dbReference type="AlphaFoldDB" id="A0A6J7ARA2"/>
<organism evidence="1">
    <name type="scientific">freshwater metagenome</name>
    <dbReference type="NCBI Taxonomy" id="449393"/>
    <lineage>
        <taxon>unclassified sequences</taxon>
        <taxon>metagenomes</taxon>
        <taxon>ecological metagenomes</taxon>
    </lineage>
</organism>
<accession>A0A6J7ARA2</accession>
<reference evidence="1" key="1">
    <citation type="submission" date="2020-05" db="EMBL/GenBank/DDBJ databases">
        <authorList>
            <person name="Chiriac C."/>
            <person name="Salcher M."/>
            <person name="Ghai R."/>
            <person name="Kavagutti S V."/>
        </authorList>
    </citation>
    <scope>NUCLEOTIDE SEQUENCE</scope>
</reference>
<protein>
    <submittedName>
        <fullName evidence="1">Unannotated protein</fullName>
    </submittedName>
</protein>
<gene>
    <name evidence="1" type="ORF">UFOPK3099_02540</name>
</gene>
<dbReference type="EMBL" id="CAFAAV010000261">
    <property type="protein sequence ID" value="CAB4834509.1"/>
    <property type="molecule type" value="Genomic_DNA"/>
</dbReference>
<proteinExistence type="predicted"/>